<accession>A0A2H3DU15</accession>
<sequence>MSCRKCGFVPEPQPQNTNSSDSLVSQILRGSRPLLDSDHAMLSAEIVELEQLQSLYAAQLEKIPLCQCAVLKALENRKSIYAPIRRLPRDILVEIFHYVCDSWWTYPSRDSLNVAGPLWVLGHVCGLWRDTLHSSPVSWAQKLVVRGPFTTYALDILQTYLKHTGEHLLNLHVEFTVPAQDKEIMSLLVQSCHRWQNLRINTKHHMHHLESISHFPVLQRIDIHILEPFDSDYHSDVLLGAPQLWHACLHGLGISRIRLPPGVTHFSGSITCPEDLNLLSQLPKLKRCHLWMRLAAKEAPVVTVAQLSHLYVMDADILNVLSAPLLSSLTIDHVQKRFQPPSFESPQDSITRFLHRSKCHLQSLSVSKAIFASGTPSGLFALEACSTISCLKLDLPPRMINGIVEALTSPSVLPNLHQLILCISQPSEDKCATILRMARSRRDAGVLKLVGVQFPEEKNKNMEEDMRALSGGNFEMRFEKWDPPYGDHFYLWNLS</sequence>
<reference evidence="2" key="1">
    <citation type="journal article" date="2017" name="Nat. Ecol. Evol.">
        <title>Genome expansion and lineage-specific genetic innovations in the forest pathogenic fungi Armillaria.</title>
        <authorList>
            <person name="Sipos G."/>
            <person name="Prasanna A.N."/>
            <person name="Walter M.C."/>
            <person name="O'Connor E."/>
            <person name="Balint B."/>
            <person name="Krizsan K."/>
            <person name="Kiss B."/>
            <person name="Hess J."/>
            <person name="Varga T."/>
            <person name="Slot J."/>
            <person name="Riley R."/>
            <person name="Boka B."/>
            <person name="Rigling D."/>
            <person name="Barry K."/>
            <person name="Lee J."/>
            <person name="Mihaltcheva S."/>
            <person name="LaButti K."/>
            <person name="Lipzen A."/>
            <person name="Waldron R."/>
            <person name="Moloney N.M."/>
            <person name="Sperisen C."/>
            <person name="Kredics L."/>
            <person name="Vagvoelgyi C."/>
            <person name="Patrignani A."/>
            <person name="Fitzpatrick D."/>
            <person name="Nagy I."/>
            <person name="Doyle S."/>
            <person name="Anderson J.B."/>
            <person name="Grigoriev I.V."/>
            <person name="Gueldener U."/>
            <person name="Muensterkoetter M."/>
            <person name="Nagy L.G."/>
        </authorList>
    </citation>
    <scope>NUCLEOTIDE SEQUENCE [LARGE SCALE GENOMIC DNA]</scope>
    <source>
        <strain evidence="2">Ar21-2</strain>
    </source>
</reference>
<organism evidence="1 2">
    <name type="scientific">Armillaria gallica</name>
    <name type="common">Bulbous honey fungus</name>
    <name type="synonym">Armillaria bulbosa</name>
    <dbReference type="NCBI Taxonomy" id="47427"/>
    <lineage>
        <taxon>Eukaryota</taxon>
        <taxon>Fungi</taxon>
        <taxon>Dikarya</taxon>
        <taxon>Basidiomycota</taxon>
        <taxon>Agaricomycotina</taxon>
        <taxon>Agaricomycetes</taxon>
        <taxon>Agaricomycetidae</taxon>
        <taxon>Agaricales</taxon>
        <taxon>Marasmiineae</taxon>
        <taxon>Physalacriaceae</taxon>
        <taxon>Armillaria</taxon>
    </lineage>
</organism>
<keyword evidence="2" id="KW-1185">Reference proteome</keyword>
<dbReference type="InParanoid" id="A0A2H3DU15"/>
<name>A0A2H3DU15_ARMGA</name>
<dbReference type="STRING" id="47427.A0A2H3DU15"/>
<protein>
    <recommendedName>
        <fullName evidence="3">F-box domain-containing protein</fullName>
    </recommendedName>
</protein>
<gene>
    <name evidence="1" type="ORF">ARMGADRAFT_586959</name>
</gene>
<evidence type="ECO:0008006" key="3">
    <source>
        <dbReference type="Google" id="ProtNLM"/>
    </source>
</evidence>
<dbReference type="Proteomes" id="UP000217790">
    <property type="component" value="Unassembled WGS sequence"/>
</dbReference>
<dbReference type="EMBL" id="KZ293648">
    <property type="protein sequence ID" value="PBK98705.1"/>
    <property type="molecule type" value="Genomic_DNA"/>
</dbReference>
<dbReference type="OrthoDB" id="2843672at2759"/>
<proteinExistence type="predicted"/>
<dbReference type="AlphaFoldDB" id="A0A2H3DU15"/>
<evidence type="ECO:0000313" key="1">
    <source>
        <dbReference type="EMBL" id="PBK98705.1"/>
    </source>
</evidence>
<evidence type="ECO:0000313" key="2">
    <source>
        <dbReference type="Proteomes" id="UP000217790"/>
    </source>
</evidence>